<evidence type="ECO:0000259" key="24">
    <source>
        <dbReference type="Pfam" id="PF18198"/>
    </source>
</evidence>
<dbReference type="FunFam" id="1.20.1270.280:FF:000003">
    <property type="entry name" value="Dynein axonemal heavy chain 17"/>
    <property type="match status" value="1"/>
</dbReference>
<dbReference type="InterPro" id="IPR043160">
    <property type="entry name" value="Dynein_C_barrel"/>
</dbReference>
<dbReference type="Gene3D" id="6.10.140.1060">
    <property type="match status" value="1"/>
</dbReference>
<dbReference type="Gene3D" id="1.10.8.1220">
    <property type="match status" value="1"/>
</dbReference>
<dbReference type="Gene3D" id="1.20.1270.280">
    <property type="match status" value="1"/>
</dbReference>
<dbReference type="Pfam" id="PF12777">
    <property type="entry name" value="MT"/>
    <property type="match status" value="1"/>
</dbReference>
<evidence type="ECO:0000256" key="7">
    <source>
        <dbReference type="ARBA" id="ARBA00022840"/>
    </source>
</evidence>
<evidence type="ECO:0000256" key="11">
    <source>
        <dbReference type="ARBA" id="ARBA00023175"/>
    </source>
</evidence>
<evidence type="ECO:0000256" key="13">
    <source>
        <dbReference type="ARBA" id="ARBA00023273"/>
    </source>
</evidence>
<feature type="domain" description="Dynein heavy chain 3 AAA+ lid" evidence="23">
    <location>
        <begin position="2654"/>
        <end position="2752"/>
    </location>
</feature>
<feature type="domain" description="Dynein heavy chain coiled coil stalk" evidence="19">
    <location>
        <begin position="3069"/>
        <end position="3411"/>
    </location>
</feature>
<dbReference type="PANTHER" id="PTHR45703:SF8">
    <property type="entry name" value="DYNEINS HEAVY CHAIN"/>
    <property type="match status" value="1"/>
</dbReference>
<dbReference type="FunCoup" id="A0A7R8UQD0">
    <property type="interactions" value="3"/>
</dbReference>
<dbReference type="PANTHER" id="PTHR45703">
    <property type="entry name" value="DYNEIN HEAVY CHAIN"/>
    <property type="match status" value="1"/>
</dbReference>
<evidence type="ECO:0000259" key="18">
    <source>
        <dbReference type="Pfam" id="PF12774"/>
    </source>
</evidence>
<keyword evidence="12" id="KW-0206">Cytoskeleton</keyword>
<evidence type="ECO:0000256" key="2">
    <source>
        <dbReference type="ARBA" id="ARBA00008887"/>
    </source>
</evidence>
<evidence type="ECO:0008006" key="28">
    <source>
        <dbReference type="Google" id="ProtNLM"/>
    </source>
</evidence>
<evidence type="ECO:0000256" key="12">
    <source>
        <dbReference type="ARBA" id="ARBA00023212"/>
    </source>
</evidence>
<dbReference type="OrthoDB" id="5593012at2759"/>
<keyword evidence="9 14" id="KW-0175">Coiled coil</keyword>
<dbReference type="Gene3D" id="1.10.287.2620">
    <property type="match status" value="1"/>
</dbReference>
<dbReference type="GO" id="GO:0097729">
    <property type="term" value="C:9+2 motile cilium"/>
    <property type="evidence" value="ECO:0007669"/>
    <property type="project" value="UniProtKB-ARBA"/>
</dbReference>
<dbReference type="InterPro" id="IPR035699">
    <property type="entry name" value="AAA_6"/>
</dbReference>
<dbReference type="Gene3D" id="1.10.8.720">
    <property type="entry name" value="Region D6 of dynein motor"/>
    <property type="match status" value="1"/>
</dbReference>
<dbReference type="GO" id="GO:0051959">
    <property type="term" value="F:dynein light intermediate chain binding"/>
    <property type="evidence" value="ECO:0007669"/>
    <property type="project" value="InterPro"/>
</dbReference>
<keyword evidence="10" id="KW-0969">Cilium</keyword>
<reference evidence="26 27" key="1">
    <citation type="submission" date="2020-11" db="EMBL/GenBank/DDBJ databases">
        <authorList>
            <person name="Wallbank WR R."/>
            <person name="Pardo Diaz C."/>
            <person name="Kozak K."/>
            <person name="Martin S."/>
            <person name="Jiggins C."/>
            <person name="Moest M."/>
            <person name="Warren A I."/>
            <person name="Generalovic N T."/>
            <person name="Byers J.R.P. K."/>
            <person name="Montejo-Kovacevich G."/>
            <person name="Yen C E."/>
        </authorList>
    </citation>
    <scope>NUCLEOTIDE SEQUENCE [LARGE SCALE GENOMIC DNA]</scope>
</reference>
<dbReference type="SUPFAM" id="SSF52540">
    <property type="entry name" value="P-loop containing nucleoside triphosphate hydrolases"/>
    <property type="match status" value="4"/>
</dbReference>
<keyword evidence="6" id="KW-0547">Nucleotide-binding</keyword>
<dbReference type="Pfam" id="PF18199">
    <property type="entry name" value="Dynein_C"/>
    <property type="match status" value="1"/>
</dbReference>
<evidence type="ECO:0000259" key="21">
    <source>
        <dbReference type="Pfam" id="PF12781"/>
    </source>
</evidence>
<evidence type="ECO:0000259" key="20">
    <source>
        <dbReference type="Pfam" id="PF12780"/>
    </source>
</evidence>
<feature type="domain" description="Dynein heavy chain tail" evidence="16">
    <location>
        <begin position="204"/>
        <end position="766"/>
    </location>
</feature>
<dbReference type="FunFam" id="1.10.8.1220:FF:000001">
    <property type="entry name" value="Dynein axonemal heavy chain 5"/>
    <property type="match status" value="1"/>
</dbReference>
<feature type="domain" description="Dynein heavy chain AAA module D4" evidence="20">
    <location>
        <begin position="2797"/>
        <end position="3056"/>
    </location>
</feature>
<dbReference type="InterPro" id="IPR013602">
    <property type="entry name" value="Dynein_heavy_linker"/>
</dbReference>
<dbReference type="Gene3D" id="1.20.58.1120">
    <property type="match status" value="1"/>
</dbReference>
<dbReference type="InterPro" id="IPR041658">
    <property type="entry name" value="AAA_lid_11"/>
</dbReference>
<dbReference type="FunFam" id="1.20.140.100:FF:000001">
    <property type="entry name" value="dynein heavy chain 17, axonemal"/>
    <property type="match status" value="1"/>
</dbReference>
<dbReference type="InterPro" id="IPR042219">
    <property type="entry name" value="AAA_lid_11_sf"/>
</dbReference>
<evidence type="ECO:0000313" key="26">
    <source>
        <dbReference type="EMBL" id="CAD7085079.1"/>
    </source>
</evidence>
<dbReference type="FunFam" id="1.20.920.30:FF:000003">
    <property type="entry name" value="Dynein axonemal heavy chain 17"/>
    <property type="match status" value="1"/>
</dbReference>
<dbReference type="Pfam" id="PF17852">
    <property type="entry name" value="Dynein_AAA_lid"/>
    <property type="match status" value="1"/>
</dbReference>
<dbReference type="InterPro" id="IPR041589">
    <property type="entry name" value="DNAH3_AAA_lid_1"/>
</dbReference>
<dbReference type="GO" id="GO:0005930">
    <property type="term" value="C:axoneme"/>
    <property type="evidence" value="ECO:0007669"/>
    <property type="project" value="UniProtKB-SubCell"/>
</dbReference>
<dbReference type="InterPro" id="IPR035706">
    <property type="entry name" value="AAA_9"/>
</dbReference>
<feature type="domain" description="Dynein heavy chain ATP-binding dynein motor region" evidence="21">
    <location>
        <begin position="3440"/>
        <end position="3656"/>
    </location>
</feature>
<dbReference type="Gene3D" id="3.40.50.300">
    <property type="entry name" value="P-loop containing nucleotide triphosphate hydrolases"/>
    <property type="match status" value="5"/>
</dbReference>
<evidence type="ECO:0000259" key="17">
    <source>
        <dbReference type="Pfam" id="PF08393"/>
    </source>
</evidence>
<dbReference type="Proteomes" id="UP000594454">
    <property type="component" value="Chromosome 3"/>
</dbReference>
<dbReference type="FunFam" id="3.10.490.20:FF:000009">
    <property type="entry name" value="Dynein heavy chain 4"/>
    <property type="match status" value="1"/>
</dbReference>
<dbReference type="InterPro" id="IPR043157">
    <property type="entry name" value="Dynein_AAA1S"/>
</dbReference>
<dbReference type="InterPro" id="IPR024317">
    <property type="entry name" value="Dynein_heavy_chain_D4_dom"/>
</dbReference>
<keyword evidence="8" id="KW-0243">Dynein</keyword>
<keyword evidence="13" id="KW-0966">Cell projection</keyword>
<feature type="coiled-coil region" evidence="14">
    <location>
        <begin position="3291"/>
        <end position="3332"/>
    </location>
</feature>
<dbReference type="Gene3D" id="3.10.490.20">
    <property type="match status" value="1"/>
</dbReference>
<gene>
    <name evidence="26" type="ORF">HERILL_LOCUS7943</name>
</gene>
<evidence type="ECO:0000259" key="19">
    <source>
        <dbReference type="Pfam" id="PF12777"/>
    </source>
</evidence>
<keyword evidence="27" id="KW-1185">Reference proteome</keyword>
<dbReference type="GO" id="GO:0045505">
    <property type="term" value="F:dynein intermediate chain binding"/>
    <property type="evidence" value="ECO:0007669"/>
    <property type="project" value="InterPro"/>
</dbReference>
<evidence type="ECO:0000256" key="14">
    <source>
        <dbReference type="SAM" id="Coils"/>
    </source>
</evidence>
<protein>
    <recommendedName>
        <fullName evidence="28">Dynein beta chain, ciliary</fullName>
    </recommendedName>
</protein>
<dbReference type="InterPro" id="IPR026983">
    <property type="entry name" value="DHC"/>
</dbReference>
<dbReference type="InterPro" id="IPR013594">
    <property type="entry name" value="Dynein_heavy_tail"/>
</dbReference>
<feature type="domain" description="Dynein heavy chain AAA 5 extension" evidence="22">
    <location>
        <begin position="2319"/>
        <end position="2434"/>
    </location>
</feature>
<proteinExistence type="inferred from homology"/>
<evidence type="ECO:0000313" key="27">
    <source>
        <dbReference type="Proteomes" id="UP000594454"/>
    </source>
</evidence>
<evidence type="ECO:0000256" key="4">
    <source>
        <dbReference type="ARBA" id="ARBA00022701"/>
    </source>
</evidence>
<evidence type="ECO:0000256" key="9">
    <source>
        <dbReference type="ARBA" id="ARBA00023054"/>
    </source>
</evidence>
<evidence type="ECO:0000259" key="15">
    <source>
        <dbReference type="Pfam" id="PF03028"/>
    </source>
</evidence>
<organism evidence="26 27">
    <name type="scientific">Hermetia illucens</name>
    <name type="common">Black soldier fly</name>
    <dbReference type="NCBI Taxonomy" id="343691"/>
    <lineage>
        <taxon>Eukaryota</taxon>
        <taxon>Metazoa</taxon>
        <taxon>Ecdysozoa</taxon>
        <taxon>Arthropoda</taxon>
        <taxon>Hexapoda</taxon>
        <taxon>Insecta</taxon>
        <taxon>Pterygota</taxon>
        <taxon>Neoptera</taxon>
        <taxon>Endopterygota</taxon>
        <taxon>Diptera</taxon>
        <taxon>Brachycera</taxon>
        <taxon>Stratiomyomorpha</taxon>
        <taxon>Stratiomyidae</taxon>
        <taxon>Hermetiinae</taxon>
        <taxon>Hermetia</taxon>
    </lineage>
</organism>
<feature type="domain" description="Dynein heavy chain AAA lid" evidence="24">
    <location>
        <begin position="4050"/>
        <end position="4185"/>
    </location>
</feature>
<dbReference type="Pfam" id="PF12775">
    <property type="entry name" value="AAA_7"/>
    <property type="match status" value="1"/>
</dbReference>
<dbReference type="Pfam" id="PF08393">
    <property type="entry name" value="DHC_N2"/>
    <property type="match status" value="1"/>
</dbReference>
<dbReference type="Gene3D" id="1.10.472.130">
    <property type="match status" value="1"/>
</dbReference>
<dbReference type="InterPro" id="IPR041228">
    <property type="entry name" value="Dynein_C"/>
</dbReference>
<dbReference type="FunFam" id="1.10.8.720:FF:000002">
    <property type="entry name" value="Dynein heavy chain 9, axonemal"/>
    <property type="match status" value="1"/>
</dbReference>
<dbReference type="Gene3D" id="1.20.920.20">
    <property type="match status" value="1"/>
</dbReference>
<dbReference type="Gene3D" id="1.20.920.30">
    <property type="match status" value="1"/>
</dbReference>
<dbReference type="FunFam" id="3.40.50.300:FF:000153">
    <property type="entry name" value="Dynein axonemal heavy chain 1"/>
    <property type="match status" value="1"/>
</dbReference>
<evidence type="ECO:0000256" key="3">
    <source>
        <dbReference type="ARBA" id="ARBA00022490"/>
    </source>
</evidence>
<dbReference type="Pfam" id="PF17857">
    <property type="entry name" value="AAA_lid_1"/>
    <property type="match status" value="1"/>
</dbReference>
<dbReference type="Pfam" id="PF18198">
    <property type="entry name" value="AAA_lid_11"/>
    <property type="match status" value="1"/>
</dbReference>
<dbReference type="Pfam" id="PF12780">
    <property type="entry name" value="AAA_8"/>
    <property type="match status" value="1"/>
</dbReference>
<evidence type="ECO:0000256" key="8">
    <source>
        <dbReference type="ARBA" id="ARBA00023017"/>
    </source>
</evidence>
<sequence length="4488" mass="517066">MTMRSNNPSKLNRFDLVASYTLTSLRLKPDRWMKMIESGNPKALILKWLDTAEQRCLFFAVNSMGELMPFLSLPTRGNSTQRTGGKFIFFVKQRYVTIDVENFRNDVIFGDIPGDMAQNFPFLFSEVFLALLKCPFNQKTWPESVLMDIETHVHNLQNSFVEVDGSVAIWRILPATMNTQLIVKMATDIQERKSTPFIDLSTKNMLEGVMIKLITQIHKYLNEPLPSPLKVMPEAEISFWNLRLSNLESAYRQLCSPCIKAVAFVLENGNSVYSNAFHAALKDVVFALHESRDITLYLNPLLQQTSELSEICFINSGPLIRPLVHVIYLVSTNSKFYSTSKRLTMLLRAFCNLLTTRAMDGLEISTLFQNDPDEGSEKISKTIQVIKEFKEQLLEYREKDASGEVESGHQPKLLFRPPDVFVRLDVLLTQLADLEHIFSIAECFKSLEKVEFGGVHGKILTDQLIKIKSEFDEVFDKLATRSIDLFSIPDNQATFKQITGNFLHRTASLEKKLATLLAKAFGECANVEQYIKLLQMSDKLVNLPLVRRDILLIVSHMFSLCKDELLQVEVDLRIVVGGKACLLDRQLPPIAARIQYIRRLKDRARNLMKIELLERTLHISVQDFEIITIKCNKLNDDLDVLEKDILSDWFKSVEDNLLSDLNRKVLIKSKNEFKENFSQLLDSSMREVKCLSNMGIELPQPLTEFHLQRQEIWIRKVHLMQLCEWFNLIAGETPECEYNLIESEMHLIEECLDEIAGKLTWSDFDSNSVNNVFTRLKSVNSRLSTARQRIDSLLLEIRSWLHKPFYCRNLSSGGLLAIEDRQKWTAAANENCLKTRHQVEETIIQNFALLRNENDNSENDSNDDVPSGYNQKESSLYETYKEYVNKIIQEEITQAIQTSLNYIKAQMDSSKEHDWPLFEVKLILDYGRVSFIPSFDPDACEGFFEIILQLIRDILQVIHAAPGSEERNLDSTTLETMHNELRGIGVEECVRSIMEHTKSAMNKASEWALTFQKYSFLWERDMEEVLGSKIDECNSLDDSVASRSQHILPRLLEHVKSQVDCYMELFEEAENIDDACTFEGWLLVNAKTAKHDLLNTICKQANIFKECLKQQIKECLTALEKFVANGLRTLNASIEKEDFDKLCEIMHVMEQLQMQGTNVENIFKPMKESAAFLNMCSASLPDKMIRLIDELPSQWRLIKNTADRTSYRISSALGYQRDVTSKQIILLTCRLENYRRNFIDLPIFSFPCSDAYQKSDQIFAELWEFCCEMEILERSARLFQVPLPNAVNLKNSLKDLNYIKQVWDFAYAIESCIDHWKATPWMQIDTEEVENECKKFFKELRSLDKNVRTFQPYIHTEQNLRNLTAALRTTAQLQNKAVSERHWMDLIRATKLHKEQPIQCLMSYKTNPLATFHQLLALNLHSFEEEVTNIVDKAVKELAVSNILADIECKWVNVEFEYEPHDRRDIHLPKVSEEFIENLEESQLQLQIASSSKHTEYIMPQIKRWQNRLLSIDQLITLWLEVQRKWVYLENIFVGSEDLCIQIPQGSSPFEDIDQDFANMIKEMVTARKMLRIIENKELFDNLQELLDDLNKCEKALNNYLEMKRLAFPRFYFLSSADLLDILSNGSNPALVERHLTKLFDSLAGLHFELNTKVAVTMISKENHEQVSFYEPCNCSGKVEDWLQRLILCMKNTLRMLFEAALAEYNDKTCEQWLMDWPAQVALCCEQIKWTSSVNHAFVLQQEGYENAMKEYYRKQISQLNALITLLLGDLSPGSRQKIMTICTIAVHCRDVVLKIIQARVEGVSSFQWQSQLRHRWNENVRECFANICDAEFIYAYEYLGNTTRLVVTPLTDRCYITLTQSLRLVLGGAPAGPAGTGKTETIKDLGRALGVMVYVFNCSEQMDYKSCGNIYKGLAQTGAWGCFDEFNRISAEVLSVIAIQVKTIQDAIKARKTEFTFMDSTIRLEPSVGIFVTMNPGYAGRTELPENLKSLFRPCAMFVADFALICEIMLVAEGFQEARFLARKFITLYDLCRELLSKQDHYDWGLRAIKSVLVVAGSLKRNDASLPENQVLMRALRDFNVPKLVTEDVLIFRGLVNDIFPMPDVPRRRFSELEEVIRQAATTLKLQAQEGFILKVTQLQELLDVRHSLFIVGSAGSGKTRIWQTLFTAYKLQQLKPHYDVLNPKAVSNDELFGCVNATTREWKDGLLSVIMRDQVNMNGSGPKWIVLDGDIDPIWIESLNTVMDDNKVLTLANNERITLKREMRLLFEVGHLEAATPATVSRAGVLYINRQDLGWLPYVSSWLESRGNLVERGFLLVLFEKYIPVIIPKLGSFQHIAPITDIAFIQMVCHLLECFLDNAHPPENDVEQFYETLFNFALIWGTGSSLLQDHLIDWQKEFHKWYTTEFKAIRFPAKGTVFDYCIDLQTIQFSPWCKLVPTFEMDNEKPLTNVIIPTPETTKHIFFLQLLISKGYPVLLMGNSGSGKNSILRLLFNNFHDKLTVQKTHFNFYTSAEMFQRILDTPLEKISGRSFGPRRNKNLLYFINDLNMAEVDAYGTTQPHTIIRQYMDYRQWYDKTKLMLKDIKNCQFAACMNPTAGSFTIDPRLQRHFFVFAVNHSNDDVLCNIYSSIFTHHIENPLYNFTKEVKAIAPTLVLAGIALHRRIENTFLPTAIKFHYIFNLRDMTNIFQGLLLSRPSSCPKPNDLIRFYVHEAHRVYRDRFLESNDIKSFNTIIRDTFKKYVDEFDEEFVFAEPLVFCHFAQSLLDQKYMVVKSWSQLLEILVEAQKGYSESIGYMNLVLFEDAIKHICRINRILESPHGNALLIGVGGSGKQALSRLAAFISSLTTFQIQLKRGYSLQDMRTDIAELYMKVGIKNVWTMFLLSDSHILDEAHLTFISDIFASGEIPDLFNDDQIDSIMNGVRNELKQMNSSDDQESCYKFFIEKVRRMLKIVLCFSPAGATLRTRARKFPAIINRTYVDWFHEWPKSALESVSQKFLSEIEILPTQLISSASLYMAYVHSTVNMMSRAFLQNEKRYNYTTPKTFLEFIALYSKLVTTKTVELVNRIERLENGMAKLADCSKQVDILQDQLTIQIATLNAKNEAADKLIVIIGAESEKVQRERMMVYEEERRVRIIEEDISIKTKMCEDDLRKAEPALVAAQAALNTLNKTNLTELKSFGSPPKAVVNVCAAVMVLLAPNGKIPRDRGWRAAKLMMGKVDQFLNDLLNYDKDNIPPNVIEVLEEYLKDPEFNPEKVVQKSVAAAGLCAWIINLHKYHQVFQIVGPKQHALESSQMELNDARERLKFLKGKIDELEQKLSAIQCEFEGALNEKQKCQKVADKTSATISLAHRLVNGLANENVRWKELIYSLRERISTLPGDVLLISSFLSYVGCFTRAYRQELYGRMWIPMFKNIEPSIPHTAEVDPLKLICDEAQIAIWHNEGLPRDQMSTENAAILTNSSRWALMVDPQLQGMKWIKRKYGDDLVILRLTQKGYLDTLEASMARGDTVLIEYIEESIDPILEPLLSRTLIKRGLFIKIGDKEMDYSSNFKLILHTKLANPHFKPEIQAHTTLINFTVTREGLEDQLLAEVIRAERADLEEMKNQVTIQQNTFRITLKSLEDELLACLATARKNVLEDHSLVENLEATKRTVTEIEIKVSEAKTATKKIDESRNHYRPAALRASILYFVLTDLQKINPIYVFSLKSFVTVFKRAISTTYEQRNLKERVEYLVKCITYEIFQYTLRGLFERDKLTFVSHMILQILMHSEQIPKEEMDFLFRYPYDQNAISPLPFVSNAAWGGIRSLAMIEPFYGLDTDMEEFPRRWKQYIESEYAEKMQLPGEWKNRTPLQKLCIIRCLRPERICHFMKAFTEEILGPEYGVYRRINFQDTFKESNAAIPIFFVLSPGVNPLADVEKLGAAMNMTIDNGTFHNISLGQDQEELAERVLKISIESGHWVALQNIHLVANWLSRLEKLVESFSENVNPEFRLFITAEPAPYHECHIIPRGILEPSLKIVEEPPSGIGANFHKALDNFSYETFEECSHESEMKAILFSLCYFHAVVAERRKFETLGWNNTYPFNYGDLVISADILRNYLNESNQVPWEDLRYLFGEIIYGGHITDNWDRRLCQTYLEEIMQQDLVDGDFYLCPGFPAPPNMDFARYHEYIDENLPEETPTLYGLCANAEIALLHSGSENLLKTLLELQPRESNIHSSSHQPREEIVRIIVADTLDKLQDEFCMTEITSKVTKVTPYVVVALQECERMNILMKEMRRSLKELLLSLKGELAMTAEMETLLDALFYGNVPRKWEKYAYPSLLPFHQWFADLTLRIKELQGWCSDFVLPSSIWLGGFFNPQSLLTAIRQEAARRNKLPLDNMCLTTEVTKKFRDDVNSAPLDGAFINGLFLEGADWDCNLDSIVNLSPRELYSLMPVIHAKAVVQEKTDTDGVYQCPVYKTRIRGQTFVAAFDLKTRDRPSKWILGGVALLLQV</sequence>
<dbReference type="FunFam" id="3.40.50.300:FF:001810">
    <property type="entry name" value="Cytoplasmic dynein 2 heavy chain 1"/>
    <property type="match status" value="1"/>
</dbReference>
<dbReference type="GO" id="GO:0008569">
    <property type="term" value="F:minus-end-directed microtubule motor activity"/>
    <property type="evidence" value="ECO:0007669"/>
    <property type="project" value="InterPro"/>
</dbReference>
<evidence type="ECO:0000256" key="5">
    <source>
        <dbReference type="ARBA" id="ARBA00022737"/>
    </source>
</evidence>
<evidence type="ECO:0000259" key="23">
    <source>
        <dbReference type="Pfam" id="PF17857"/>
    </source>
</evidence>
<dbReference type="InterPro" id="IPR041466">
    <property type="entry name" value="Dynein_AAA5_ext"/>
</dbReference>
<dbReference type="Pfam" id="PF08385">
    <property type="entry name" value="DHC_N1"/>
    <property type="match status" value="1"/>
</dbReference>
<dbReference type="EMBL" id="LR899011">
    <property type="protein sequence ID" value="CAD7085079.1"/>
    <property type="molecule type" value="Genomic_DNA"/>
</dbReference>
<dbReference type="InterPro" id="IPR004273">
    <property type="entry name" value="Dynein_heavy_D6_P-loop"/>
</dbReference>
<evidence type="ECO:0000259" key="22">
    <source>
        <dbReference type="Pfam" id="PF17852"/>
    </source>
</evidence>
<dbReference type="InterPro" id="IPR042222">
    <property type="entry name" value="Dynein_2_N"/>
</dbReference>
<dbReference type="Pfam" id="PF12774">
    <property type="entry name" value="AAA_6"/>
    <property type="match status" value="1"/>
</dbReference>
<feature type="domain" description="Dynein heavy chain C-terminal" evidence="25">
    <location>
        <begin position="4194"/>
        <end position="4486"/>
    </location>
</feature>
<accession>A0A7R8UQD0</accession>
<evidence type="ECO:0000256" key="6">
    <source>
        <dbReference type="ARBA" id="ARBA00022741"/>
    </source>
</evidence>
<feature type="domain" description="Dynein heavy chain linker" evidence="17">
    <location>
        <begin position="1290"/>
        <end position="1699"/>
    </location>
</feature>
<keyword evidence="7" id="KW-0067">ATP-binding</keyword>
<dbReference type="GO" id="GO:0030286">
    <property type="term" value="C:dynein complex"/>
    <property type="evidence" value="ECO:0007669"/>
    <property type="project" value="UniProtKB-KW"/>
</dbReference>
<dbReference type="Gene3D" id="1.10.8.710">
    <property type="match status" value="1"/>
</dbReference>
<dbReference type="Gene3D" id="3.20.180.20">
    <property type="entry name" value="Dynein heavy chain, N-terminal domain 2"/>
    <property type="match status" value="1"/>
</dbReference>
<evidence type="ECO:0000259" key="25">
    <source>
        <dbReference type="Pfam" id="PF18199"/>
    </source>
</evidence>
<comment type="similarity">
    <text evidence="2">Belongs to the dynein heavy chain family.</text>
</comment>
<feature type="domain" description="Dynein heavy chain hydrolytic ATP-binding dynein motor region" evidence="18">
    <location>
        <begin position="1835"/>
        <end position="2161"/>
    </location>
</feature>
<dbReference type="FunFam" id="3.40.50.300:FF:000049">
    <property type="entry name" value="Dynein, axonemal, heavy chain 5"/>
    <property type="match status" value="1"/>
</dbReference>
<keyword evidence="5" id="KW-0677">Repeat</keyword>
<dbReference type="InterPro" id="IPR024743">
    <property type="entry name" value="Dynein_HC_stalk"/>
</dbReference>
<dbReference type="FunFam" id="3.40.50.300:FF:000219">
    <property type="entry name" value="Dynein axonemal heavy chain 17"/>
    <property type="match status" value="1"/>
</dbReference>
<feature type="coiled-coil region" evidence="14">
    <location>
        <begin position="1576"/>
        <end position="1603"/>
    </location>
</feature>
<dbReference type="Pfam" id="PF03028">
    <property type="entry name" value="Dynein_heavy"/>
    <property type="match status" value="1"/>
</dbReference>
<dbReference type="Gene3D" id="1.20.140.100">
    <property type="entry name" value="Dynein heavy chain, N-terminal domain 2"/>
    <property type="match status" value="1"/>
</dbReference>
<dbReference type="FunFam" id="3.20.180.20:FF:000001">
    <property type="entry name" value="Dynein axonemal heavy chain 5"/>
    <property type="match status" value="1"/>
</dbReference>
<comment type="subcellular location">
    <subcellularLocation>
        <location evidence="1">Cytoplasm</location>
        <location evidence="1">Cytoskeleton</location>
        <location evidence="1">Cilium axoneme</location>
    </subcellularLocation>
</comment>
<dbReference type="GO" id="GO:0007018">
    <property type="term" value="P:microtubule-based movement"/>
    <property type="evidence" value="ECO:0007669"/>
    <property type="project" value="InterPro"/>
</dbReference>
<keyword evidence="3" id="KW-0963">Cytoplasm</keyword>
<dbReference type="GO" id="GO:0005524">
    <property type="term" value="F:ATP binding"/>
    <property type="evidence" value="ECO:0007669"/>
    <property type="project" value="UniProtKB-KW"/>
</dbReference>
<keyword evidence="4" id="KW-0493">Microtubule</keyword>
<dbReference type="InParanoid" id="A0A7R8UQD0"/>
<dbReference type="InterPro" id="IPR027417">
    <property type="entry name" value="P-loop_NTPase"/>
</dbReference>
<keyword evidence="11" id="KW-0505">Motor protein</keyword>
<dbReference type="InterPro" id="IPR042228">
    <property type="entry name" value="Dynein_linker_3"/>
</dbReference>
<dbReference type="FunFam" id="1.10.8.710:FF:000002">
    <property type="entry name" value="dynein heavy chain 17, axonemal"/>
    <property type="match status" value="1"/>
</dbReference>
<feature type="domain" description="Dynein heavy chain region D6 P-loop" evidence="15">
    <location>
        <begin position="3897"/>
        <end position="4017"/>
    </location>
</feature>
<evidence type="ECO:0000256" key="1">
    <source>
        <dbReference type="ARBA" id="ARBA00004430"/>
    </source>
</evidence>
<dbReference type="GO" id="GO:0005874">
    <property type="term" value="C:microtubule"/>
    <property type="evidence" value="ECO:0007669"/>
    <property type="project" value="UniProtKB-KW"/>
</dbReference>
<dbReference type="Pfam" id="PF12781">
    <property type="entry name" value="AAA_9"/>
    <property type="match status" value="1"/>
</dbReference>
<evidence type="ECO:0000259" key="16">
    <source>
        <dbReference type="Pfam" id="PF08385"/>
    </source>
</evidence>
<dbReference type="FunFam" id="1.20.920.20:FF:000003">
    <property type="entry name" value="Dynein axonemal heavy chain 17"/>
    <property type="match status" value="1"/>
</dbReference>
<evidence type="ECO:0000256" key="10">
    <source>
        <dbReference type="ARBA" id="ARBA00023069"/>
    </source>
</evidence>
<name>A0A7R8UQD0_HERIL</name>
<dbReference type="FunFam" id="1.20.58.1120:FF:000001">
    <property type="entry name" value="dynein heavy chain 2, axonemal"/>
    <property type="match status" value="1"/>
</dbReference>